<reference evidence="1 2" key="1">
    <citation type="submission" date="2018-11" db="EMBL/GenBank/DDBJ databases">
        <authorList>
            <consortium name="Pathogen Informatics"/>
        </authorList>
    </citation>
    <scope>NUCLEOTIDE SEQUENCE [LARGE SCALE GENOMIC DNA]</scope>
</reference>
<gene>
    <name evidence="1" type="ORF">HPBE_LOCUS6916</name>
</gene>
<reference evidence="3" key="2">
    <citation type="submission" date="2019-09" db="UniProtKB">
        <authorList>
            <consortium name="WormBaseParasite"/>
        </authorList>
    </citation>
    <scope>IDENTIFICATION</scope>
</reference>
<evidence type="ECO:0000313" key="1">
    <source>
        <dbReference type="EMBL" id="VDO70200.1"/>
    </source>
</evidence>
<keyword evidence="2" id="KW-1185">Reference proteome</keyword>
<proteinExistence type="predicted"/>
<dbReference type="OrthoDB" id="5864570at2759"/>
<organism evidence="2 3">
    <name type="scientific">Heligmosomoides polygyrus</name>
    <name type="common">Parasitic roundworm</name>
    <dbReference type="NCBI Taxonomy" id="6339"/>
    <lineage>
        <taxon>Eukaryota</taxon>
        <taxon>Metazoa</taxon>
        <taxon>Ecdysozoa</taxon>
        <taxon>Nematoda</taxon>
        <taxon>Chromadorea</taxon>
        <taxon>Rhabditida</taxon>
        <taxon>Rhabditina</taxon>
        <taxon>Rhabditomorpha</taxon>
        <taxon>Strongyloidea</taxon>
        <taxon>Heligmosomidae</taxon>
        <taxon>Heligmosomoides</taxon>
    </lineage>
</organism>
<accession>A0A3P7X894</accession>
<dbReference type="Gene3D" id="3.30.420.10">
    <property type="entry name" value="Ribonuclease H-like superfamily/Ribonuclease H"/>
    <property type="match status" value="1"/>
</dbReference>
<dbReference type="EMBL" id="UZAH01025768">
    <property type="protein sequence ID" value="VDO70200.1"/>
    <property type="molecule type" value="Genomic_DNA"/>
</dbReference>
<evidence type="ECO:0000313" key="2">
    <source>
        <dbReference type="Proteomes" id="UP000050761"/>
    </source>
</evidence>
<name>A0A183FIY7_HELPZ</name>
<dbReference type="AlphaFoldDB" id="A0A183FIY7"/>
<evidence type="ECO:0000313" key="3">
    <source>
        <dbReference type="WBParaSite" id="HPBE_0000691501-mRNA-1"/>
    </source>
</evidence>
<dbReference type="Proteomes" id="UP000050761">
    <property type="component" value="Unassembled WGS sequence"/>
</dbReference>
<dbReference type="InterPro" id="IPR036397">
    <property type="entry name" value="RNaseH_sf"/>
</dbReference>
<accession>A0A183FIY7</accession>
<dbReference type="WBParaSite" id="HPBE_0000691501-mRNA-1">
    <property type="protein sequence ID" value="HPBE_0000691501-mRNA-1"/>
    <property type="gene ID" value="HPBE_0000691501"/>
</dbReference>
<dbReference type="GO" id="GO:0003676">
    <property type="term" value="F:nucleic acid binding"/>
    <property type="evidence" value="ECO:0007669"/>
    <property type="project" value="InterPro"/>
</dbReference>
<sequence>MVLGAITSDGKTPPVFVDAGVKINKQIYFKSILEKVLKPWFISHFGDKPCCIHQDSAPGVKSSVALQ</sequence>
<protein>
    <submittedName>
        <fullName evidence="3">DDE_Tnp_ISL3 domain-containing protein</fullName>
    </submittedName>
</protein>